<dbReference type="PANTHER" id="PTHR46114">
    <property type="entry name" value="APPLE DOMAIN-CONTAINING PROTEIN"/>
    <property type="match status" value="1"/>
</dbReference>
<reference evidence="1 2" key="1">
    <citation type="journal article" date="2019" name="Sci. Rep.">
        <title>Orb-weaving spider Araneus ventricosus genome elucidates the spidroin gene catalogue.</title>
        <authorList>
            <person name="Kono N."/>
            <person name="Nakamura H."/>
            <person name="Ohtoshi R."/>
            <person name="Moran D.A.P."/>
            <person name="Shinohara A."/>
            <person name="Yoshida Y."/>
            <person name="Fujiwara M."/>
            <person name="Mori M."/>
            <person name="Tomita M."/>
            <person name="Arakawa K."/>
        </authorList>
    </citation>
    <scope>NUCLEOTIDE SEQUENCE [LARGE SCALE GENOMIC DNA]</scope>
</reference>
<proteinExistence type="predicted"/>
<accession>A0A4Y2L7X4</accession>
<evidence type="ECO:0000313" key="2">
    <source>
        <dbReference type="Proteomes" id="UP000499080"/>
    </source>
</evidence>
<evidence type="ECO:0000313" key="1">
    <source>
        <dbReference type="EMBL" id="GBN10801.1"/>
    </source>
</evidence>
<dbReference type="PANTHER" id="PTHR46114:SF1">
    <property type="entry name" value="ZAD DOMAIN-CONTAINING PROTEIN"/>
    <property type="match status" value="1"/>
</dbReference>
<keyword evidence="2" id="KW-1185">Reference proteome</keyword>
<name>A0A4Y2L7X4_ARAVE</name>
<dbReference type="EMBL" id="BGPR01005506">
    <property type="protein sequence ID" value="GBN10801.1"/>
    <property type="molecule type" value="Genomic_DNA"/>
</dbReference>
<dbReference type="AlphaFoldDB" id="A0A4Y2L7X4"/>
<sequence>MKHLNRKEKRAWPAFKNVYMKFLGCKNGDDYVAHVEELLSVYKAMWCNMSLKVLYLHSHLEIMSSFGCTRGTVPSIHCSVREEIFREVECEHVGRILLAIEQCNFPFRDYCGSICHTHLVYVMGNSIRLDKNRDE</sequence>
<organism evidence="1 2">
    <name type="scientific">Araneus ventricosus</name>
    <name type="common">Orbweaver spider</name>
    <name type="synonym">Epeira ventricosa</name>
    <dbReference type="NCBI Taxonomy" id="182803"/>
    <lineage>
        <taxon>Eukaryota</taxon>
        <taxon>Metazoa</taxon>
        <taxon>Ecdysozoa</taxon>
        <taxon>Arthropoda</taxon>
        <taxon>Chelicerata</taxon>
        <taxon>Arachnida</taxon>
        <taxon>Araneae</taxon>
        <taxon>Araneomorphae</taxon>
        <taxon>Entelegynae</taxon>
        <taxon>Araneoidea</taxon>
        <taxon>Araneidae</taxon>
        <taxon>Araneus</taxon>
    </lineage>
</organism>
<protein>
    <submittedName>
        <fullName evidence="1">Uncharacterized protein</fullName>
    </submittedName>
</protein>
<comment type="caution">
    <text evidence="1">The sequence shown here is derived from an EMBL/GenBank/DDBJ whole genome shotgun (WGS) entry which is preliminary data.</text>
</comment>
<dbReference type="Proteomes" id="UP000499080">
    <property type="component" value="Unassembled WGS sequence"/>
</dbReference>
<gene>
    <name evidence="1" type="ORF">AVEN_239877_1</name>
</gene>